<evidence type="ECO:0000313" key="3">
    <source>
        <dbReference type="Proteomes" id="UP000316270"/>
    </source>
</evidence>
<proteinExistence type="predicted"/>
<organism evidence="2 3">
    <name type="scientific">Venturia effusa</name>
    <dbReference type="NCBI Taxonomy" id="50376"/>
    <lineage>
        <taxon>Eukaryota</taxon>
        <taxon>Fungi</taxon>
        <taxon>Dikarya</taxon>
        <taxon>Ascomycota</taxon>
        <taxon>Pezizomycotina</taxon>
        <taxon>Dothideomycetes</taxon>
        <taxon>Pleosporomycetidae</taxon>
        <taxon>Venturiales</taxon>
        <taxon>Venturiaceae</taxon>
        <taxon>Venturia</taxon>
    </lineage>
</organism>
<keyword evidence="3" id="KW-1185">Reference proteome</keyword>
<dbReference type="EMBL" id="CP042186">
    <property type="protein sequence ID" value="QDS68907.1"/>
    <property type="molecule type" value="Genomic_DNA"/>
</dbReference>
<name>A0A517KZW3_9PEZI</name>
<protein>
    <recommendedName>
        <fullName evidence="1">Peptidase metallopeptidase domain-containing protein</fullName>
    </recommendedName>
</protein>
<dbReference type="Pfam" id="PF01400">
    <property type="entry name" value="Astacin"/>
    <property type="match status" value="1"/>
</dbReference>
<dbReference type="STRING" id="50376.A0A517KZW3"/>
<dbReference type="Proteomes" id="UP000316270">
    <property type="component" value="Chromosome 2"/>
</dbReference>
<dbReference type="GO" id="GO:0008270">
    <property type="term" value="F:zinc ion binding"/>
    <property type="evidence" value="ECO:0007669"/>
    <property type="project" value="InterPro"/>
</dbReference>
<dbReference type="SMART" id="SM00235">
    <property type="entry name" value="ZnMc"/>
    <property type="match status" value="1"/>
</dbReference>
<evidence type="ECO:0000313" key="2">
    <source>
        <dbReference type="EMBL" id="QDS68907.1"/>
    </source>
</evidence>
<dbReference type="AlphaFoldDB" id="A0A517KZW3"/>
<dbReference type="InterPro" id="IPR024079">
    <property type="entry name" value="MetalloPept_cat_dom_sf"/>
</dbReference>
<evidence type="ECO:0000259" key="1">
    <source>
        <dbReference type="SMART" id="SM00235"/>
    </source>
</evidence>
<gene>
    <name evidence="2" type="ORF">FKW77_008055</name>
</gene>
<dbReference type="Gene3D" id="3.40.390.10">
    <property type="entry name" value="Collagenase (Catalytic Domain)"/>
    <property type="match status" value="1"/>
</dbReference>
<sequence>MYLTRTRSSAGDRGPAQFLKVNRNIRKAAITANFSSPYAAHQFALPVWQFMNSAEYGPRGPNVNVPHMTASEFHGFPWSTEMAIRQQSSGRLLLHNYTIYDDRGVQRTRWLKREFIPRSQHSKTRQDIIVKRGYGVEYDDYLAMVSLNPSNAWPKSDNCGSGIMLCFETEVDRIVLQDVVEKGIEIWHDALRKNVPPEMRAGVLLFDLGVCQKLPGDQQDVRVHVKRSPPGTIYEGRATVGFQPSVDGYHAMELESFNSKTGTNTVVHELGHILGLEHEMNRIDAAQYVKFSCKELRGYNQLRDYLNTNPIIDPTRSPNHIRMDEDICQRDLIAKAFASDHARKRGTLISIPDDCPTFEAYRVMPWIDTGKAALLNEFNAGSVMMYTGFTDLRTNQRIVPPDVPNDLDVAAVKLIYPDWKSRYTRNTGGGANAGPS</sequence>
<dbReference type="SUPFAM" id="SSF55486">
    <property type="entry name" value="Metalloproteases ('zincins'), catalytic domain"/>
    <property type="match status" value="1"/>
</dbReference>
<feature type="domain" description="Peptidase metallopeptidase" evidence="1">
    <location>
        <begin position="149"/>
        <end position="314"/>
    </location>
</feature>
<dbReference type="InterPro" id="IPR006026">
    <property type="entry name" value="Peptidase_Metallo"/>
</dbReference>
<reference evidence="2 3" key="1">
    <citation type="submission" date="2019-07" db="EMBL/GenBank/DDBJ databases">
        <title>Finished genome of Venturia effusa.</title>
        <authorList>
            <person name="Young C.A."/>
            <person name="Cox M.P."/>
            <person name="Ganley A.R.D."/>
            <person name="David W.J."/>
        </authorList>
    </citation>
    <scope>NUCLEOTIDE SEQUENCE [LARGE SCALE GENOMIC DNA]</scope>
    <source>
        <strain evidence="3">albino</strain>
    </source>
</reference>
<accession>A0A517KZW3</accession>
<dbReference type="GO" id="GO:0006508">
    <property type="term" value="P:proteolysis"/>
    <property type="evidence" value="ECO:0007669"/>
    <property type="project" value="InterPro"/>
</dbReference>
<dbReference type="OrthoDB" id="291007at2759"/>
<dbReference type="GO" id="GO:0004222">
    <property type="term" value="F:metalloendopeptidase activity"/>
    <property type="evidence" value="ECO:0007669"/>
    <property type="project" value="InterPro"/>
</dbReference>
<dbReference type="InterPro" id="IPR001506">
    <property type="entry name" value="Peptidase_M12A"/>
</dbReference>